<protein>
    <recommendedName>
        <fullName evidence="8">Multidrug and toxic compound extrusion protein</fullName>
    </recommendedName>
</protein>
<keyword evidence="5 6" id="KW-0472">Membrane</keyword>
<organism evidence="7">
    <name type="scientific">Timspurckia oligopyrenoides</name>
    <dbReference type="NCBI Taxonomy" id="708627"/>
    <lineage>
        <taxon>Eukaryota</taxon>
        <taxon>Rhodophyta</taxon>
        <taxon>Bangiophyceae</taxon>
        <taxon>Porphyridiales</taxon>
        <taxon>Porphyridiaceae</taxon>
        <taxon>Timspurckia</taxon>
    </lineage>
</organism>
<evidence type="ECO:0000256" key="5">
    <source>
        <dbReference type="ARBA" id="ARBA00023136"/>
    </source>
</evidence>
<gene>
    <name evidence="7" type="ORF">TOLI1172_LOCUS2167</name>
</gene>
<feature type="transmembrane region" description="Helical" evidence="6">
    <location>
        <begin position="21"/>
        <end position="45"/>
    </location>
</feature>
<comment type="similarity">
    <text evidence="2">Belongs to the multi antimicrobial extrusion (MATE) (TC 2.A.66.1) family.</text>
</comment>
<dbReference type="GO" id="GO:0016020">
    <property type="term" value="C:membrane"/>
    <property type="evidence" value="ECO:0007669"/>
    <property type="project" value="UniProtKB-SubCell"/>
</dbReference>
<dbReference type="AlphaFoldDB" id="A0A7S1EQF0"/>
<dbReference type="GO" id="GO:1990961">
    <property type="term" value="P:xenobiotic detoxification by transmembrane export across the plasma membrane"/>
    <property type="evidence" value="ECO:0007669"/>
    <property type="project" value="InterPro"/>
</dbReference>
<dbReference type="PANTHER" id="PTHR11206">
    <property type="entry name" value="MULTIDRUG RESISTANCE PROTEIN"/>
    <property type="match status" value="1"/>
</dbReference>
<dbReference type="InterPro" id="IPR045069">
    <property type="entry name" value="MATE_euk"/>
</dbReference>
<feature type="transmembrane region" description="Helical" evidence="6">
    <location>
        <begin position="103"/>
        <end position="124"/>
    </location>
</feature>
<comment type="subcellular location">
    <subcellularLocation>
        <location evidence="1">Membrane</location>
        <topology evidence="1">Multi-pass membrane protein</topology>
    </subcellularLocation>
</comment>
<dbReference type="GO" id="GO:0042910">
    <property type="term" value="F:xenobiotic transmembrane transporter activity"/>
    <property type="evidence" value="ECO:0007669"/>
    <property type="project" value="InterPro"/>
</dbReference>
<dbReference type="Pfam" id="PF01554">
    <property type="entry name" value="MatE"/>
    <property type="match status" value="2"/>
</dbReference>
<evidence type="ECO:0000256" key="3">
    <source>
        <dbReference type="ARBA" id="ARBA00022692"/>
    </source>
</evidence>
<feature type="transmembrane region" description="Helical" evidence="6">
    <location>
        <begin position="404"/>
        <end position="426"/>
    </location>
</feature>
<proteinExistence type="inferred from homology"/>
<dbReference type="CDD" id="cd13132">
    <property type="entry name" value="MATE_eukaryotic"/>
    <property type="match status" value="1"/>
</dbReference>
<dbReference type="GO" id="GO:0015297">
    <property type="term" value="F:antiporter activity"/>
    <property type="evidence" value="ECO:0007669"/>
    <property type="project" value="InterPro"/>
</dbReference>
<feature type="transmembrane region" description="Helical" evidence="6">
    <location>
        <begin position="206"/>
        <end position="227"/>
    </location>
</feature>
<dbReference type="InterPro" id="IPR002528">
    <property type="entry name" value="MATE_fam"/>
</dbReference>
<sequence>MEESLNISRWRYYYTEHFVALVKLAGPIMLATVSQGCLLLVTMIFSGRMNTDSVAGIALACSILNISCVSLHMGLSTALDTLCSQAYGAGNYKSLGIWLQRSIIIGTFVSLFIGIFWKFCIQSLLLNPLHIDIQVIQPAIIFLNILLTSIWPLMAIECYKRYLQTQSKLIPIVLSSLFGTLLNAFLCYMLLYKFNNYSALAEDSKIQIISWSLSISYWIILVFMIIFSSCTRSNNEFDTWTPITVSNLTSGWIEYLQLGIPSAIHIVLEWSAFEVTLVFASWMNSSIELAAQGILLNFCVFIIMFPLSIGFALSIRVGHLLGSNNGNAVNDTLLIALLTSLSVTLFIAFGIAFVPQLWVRLYVNNTTELYTKISHVSVIFGMYFIADALQNVCMGALKGAGLQFIGAFGSLFGFWCIVLPLSYYLGFHGSIKCNGVCGLWSGFLYGIIPIAAVYLCVLCTRDWNKLAQDIVSTHVTSNASEKSSELILQEEFIA</sequence>
<feature type="transmembrane region" description="Helical" evidence="6">
    <location>
        <begin position="438"/>
        <end position="458"/>
    </location>
</feature>
<feature type="transmembrane region" description="Helical" evidence="6">
    <location>
        <begin position="136"/>
        <end position="157"/>
    </location>
</feature>
<keyword evidence="3 6" id="KW-0812">Transmembrane</keyword>
<keyword evidence="4 6" id="KW-1133">Transmembrane helix</keyword>
<evidence type="ECO:0008006" key="8">
    <source>
        <dbReference type="Google" id="ProtNLM"/>
    </source>
</evidence>
<name>A0A7S1EQF0_9RHOD</name>
<evidence type="ECO:0000256" key="1">
    <source>
        <dbReference type="ARBA" id="ARBA00004141"/>
    </source>
</evidence>
<evidence type="ECO:0000256" key="4">
    <source>
        <dbReference type="ARBA" id="ARBA00022989"/>
    </source>
</evidence>
<feature type="transmembrane region" description="Helical" evidence="6">
    <location>
        <begin position="57"/>
        <end position="82"/>
    </location>
</feature>
<dbReference type="EMBL" id="HBFP01003050">
    <property type="protein sequence ID" value="CAD8817778.1"/>
    <property type="molecule type" value="Transcribed_RNA"/>
</dbReference>
<evidence type="ECO:0000313" key="7">
    <source>
        <dbReference type="EMBL" id="CAD8817778.1"/>
    </source>
</evidence>
<feature type="transmembrane region" description="Helical" evidence="6">
    <location>
        <begin position="169"/>
        <end position="191"/>
    </location>
</feature>
<reference evidence="7" key="1">
    <citation type="submission" date="2021-01" db="EMBL/GenBank/DDBJ databases">
        <authorList>
            <person name="Corre E."/>
            <person name="Pelletier E."/>
            <person name="Niang G."/>
            <person name="Scheremetjew M."/>
            <person name="Finn R."/>
            <person name="Kale V."/>
            <person name="Holt S."/>
            <person name="Cochrane G."/>
            <person name="Meng A."/>
            <person name="Brown T."/>
            <person name="Cohen L."/>
        </authorList>
    </citation>
    <scope>NUCLEOTIDE SEQUENCE</scope>
    <source>
        <strain evidence="7">CCMP3278</strain>
    </source>
</reference>
<dbReference type="NCBIfam" id="TIGR00797">
    <property type="entry name" value="matE"/>
    <property type="match status" value="1"/>
</dbReference>
<evidence type="ECO:0000256" key="6">
    <source>
        <dbReference type="SAM" id="Phobius"/>
    </source>
</evidence>
<evidence type="ECO:0000256" key="2">
    <source>
        <dbReference type="ARBA" id="ARBA00010199"/>
    </source>
</evidence>
<accession>A0A7S1EQF0</accession>
<feature type="transmembrane region" description="Helical" evidence="6">
    <location>
        <begin position="289"/>
        <end position="313"/>
    </location>
</feature>
<feature type="transmembrane region" description="Helical" evidence="6">
    <location>
        <begin position="333"/>
        <end position="353"/>
    </location>
</feature>